<evidence type="ECO:0000313" key="3">
    <source>
        <dbReference type="Proteomes" id="UP000321353"/>
    </source>
</evidence>
<dbReference type="RefSeq" id="WP_147867430.1">
    <property type="nucleotide sequence ID" value="NZ_CP036264.1"/>
</dbReference>
<proteinExistence type="predicted"/>
<dbReference type="PANTHER" id="PTHR30093">
    <property type="entry name" value="GENERAL SECRETION PATHWAY PROTEIN G"/>
    <property type="match status" value="1"/>
</dbReference>
<dbReference type="Proteomes" id="UP000321353">
    <property type="component" value="Chromosome"/>
</dbReference>
<name>A0A5B9ME80_9BACT</name>
<dbReference type="InterPro" id="IPR012902">
    <property type="entry name" value="N_methyl_site"/>
</dbReference>
<evidence type="ECO:0000259" key="1">
    <source>
        <dbReference type="Pfam" id="PF07596"/>
    </source>
</evidence>
<dbReference type="NCBIfam" id="TIGR02532">
    <property type="entry name" value="IV_pilin_GFxxxE"/>
    <property type="match status" value="1"/>
</dbReference>
<dbReference type="InterPro" id="IPR045584">
    <property type="entry name" value="Pilin-like"/>
</dbReference>
<dbReference type="InterPro" id="IPR011453">
    <property type="entry name" value="DUF1559"/>
</dbReference>
<dbReference type="EMBL" id="CP036264">
    <property type="protein sequence ID" value="QEF97805.1"/>
    <property type="molecule type" value="Genomic_DNA"/>
</dbReference>
<dbReference type="PANTHER" id="PTHR30093:SF2">
    <property type="entry name" value="TYPE II SECRETION SYSTEM PROTEIN H"/>
    <property type="match status" value="1"/>
</dbReference>
<dbReference type="Pfam" id="PF07963">
    <property type="entry name" value="N_methyl"/>
    <property type="match status" value="1"/>
</dbReference>
<organism evidence="2 3">
    <name type="scientific">Stieleria maiorica</name>
    <dbReference type="NCBI Taxonomy" id="2795974"/>
    <lineage>
        <taxon>Bacteria</taxon>
        <taxon>Pseudomonadati</taxon>
        <taxon>Planctomycetota</taxon>
        <taxon>Planctomycetia</taxon>
        <taxon>Pirellulales</taxon>
        <taxon>Pirellulaceae</taxon>
        <taxon>Stieleria</taxon>
    </lineage>
</organism>
<dbReference type="PROSITE" id="PS00409">
    <property type="entry name" value="PROKAR_NTER_METHYL"/>
    <property type="match status" value="1"/>
</dbReference>
<dbReference type="KEGG" id="smam:Mal15_18500"/>
<protein>
    <recommendedName>
        <fullName evidence="1">DUF1559 domain-containing protein</fullName>
    </recommendedName>
</protein>
<dbReference type="AlphaFoldDB" id="A0A5B9ME80"/>
<dbReference type="InterPro" id="IPR027558">
    <property type="entry name" value="Pre_pil_HX9DG_C"/>
</dbReference>
<sequence length="403" mass="43048">MNLRRNRGFTLVELLVVIAIIGILVGLLLPAVQAAREAARRMSCSNNFKQIGLAFHNYHSAYKQLPAQAGGTSRVPGSGWGANYTPTPNGGGTNLNQLSALVGITPFIEQQALWDQLSNPFRVASGDSYAAMGPLPWMLLADHAAQGEYTPWLTSIPTYRCPSDPGEGLPAQGRTNYGVCLGDSLYFQYQGITDQYGRPHPNAVNAKKTQRGMFAHGYLNPKFRDVLDGLSNTIMAGEFSTDLGDRSVTTAAKGGDNGMHLDPTICFNGTDPDRPRFWAPGTQINGSDEERRGFKWAFGLALFSGMTTILPPNAPVCYDTSNSDIFRWGIFSPSSRHQGGCHVLMGDGAVIFVTDSIEAGGGPMVSHNGNGATLAPGSASPYGLWGALGTKGSGETIETQLNQ</sequence>
<reference evidence="2 3" key="1">
    <citation type="submission" date="2019-02" db="EMBL/GenBank/DDBJ databases">
        <title>Planctomycetal bacteria perform biofilm scaping via a novel small molecule.</title>
        <authorList>
            <person name="Jeske O."/>
            <person name="Boedeker C."/>
            <person name="Wiegand S."/>
            <person name="Breitling P."/>
            <person name="Kallscheuer N."/>
            <person name="Jogler M."/>
            <person name="Rohde M."/>
            <person name="Petersen J."/>
            <person name="Medema M.H."/>
            <person name="Surup F."/>
            <person name="Jogler C."/>
        </authorList>
    </citation>
    <scope>NUCLEOTIDE SEQUENCE [LARGE SCALE GENOMIC DNA]</scope>
    <source>
        <strain evidence="2 3">Mal15</strain>
    </source>
</reference>
<evidence type="ECO:0000313" key="2">
    <source>
        <dbReference type="EMBL" id="QEF97805.1"/>
    </source>
</evidence>
<dbReference type="Gene3D" id="3.30.700.10">
    <property type="entry name" value="Glycoprotein, Type 4 Pilin"/>
    <property type="match status" value="1"/>
</dbReference>
<feature type="domain" description="DUF1559" evidence="1">
    <location>
        <begin position="33"/>
        <end position="359"/>
    </location>
</feature>
<dbReference type="SUPFAM" id="SSF54523">
    <property type="entry name" value="Pili subunits"/>
    <property type="match status" value="1"/>
</dbReference>
<gene>
    <name evidence="2" type="ORF">Mal15_18500</name>
</gene>
<keyword evidence="3" id="KW-1185">Reference proteome</keyword>
<dbReference type="Pfam" id="PF07596">
    <property type="entry name" value="SBP_bac_10"/>
    <property type="match status" value="1"/>
</dbReference>
<accession>A0A5B9ME80</accession>
<dbReference type="NCBIfam" id="TIGR04294">
    <property type="entry name" value="pre_pil_HX9DG"/>
    <property type="match status" value="1"/>
</dbReference>